<proteinExistence type="predicted"/>
<name>A0A5J4W8E7_9EUKA</name>
<dbReference type="AlphaFoldDB" id="A0A5J4W8E7"/>
<comment type="caution">
    <text evidence="1">The sequence shown here is derived from an EMBL/GenBank/DDBJ whole genome shotgun (WGS) entry which is preliminary data.</text>
</comment>
<accession>A0A5J4W8E7</accession>
<dbReference type="Proteomes" id="UP000324800">
    <property type="component" value="Unassembled WGS sequence"/>
</dbReference>
<organism evidence="1 2">
    <name type="scientific">Streblomastix strix</name>
    <dbReference type="NCBI Taxonomy" id="222440"/>
    <lineage>
        <taxon>Eukaryota</taxon>
        <taxon>Metamonada</taxon>
        <taxon>Preaxostyla</taxon>
        <taxon>Oxymonadida</taxon>
        <taxon>Streblomastigidae</taxon>
        <taxon>Streblomastix</taxon>
    </lineage>
</organism>
<protein>
    <submittedName>
        <fullName evidence="1">Uncharacterized protein</fullName>
    </submittedName>
</protein>
<dbReference type="EMBL" id="SNRW01002970">
    <property type="protein sequence ID" value="KAA6391168.1"/>
    <property type="molecule type" value="Genomic_DNA"/>
</dbReference>
<evidence type="ECO:0000313" key="2">
    <source>
        <dbReference type="Proteomes" id="UP000324800"/>
    </source>
</evidence>
<gene>
    <name evidence="1" type="ORF">EZS28_013307</name>
</gene>
<reference evidence="1 2" key="1">
    <citation type="submission" date="2019-03" db="EMBL/GenBank/DDBJ databases">
        <title>Single cell metagenomics reveals metabolic interactions within the superorganism composed of flagellate Streblomastix strix and complex community of Bacteroidetes bacteria on its surface.</title>
        <authorList>
            <person name="Treitli S.C."/>
            <person name="Kolisko M."/>
            <person name="Husnik F."/>
            <person name="Keeling P."/>
            <person name="Hampl V."/>
        </authorList>
    </citation>
    <scope>NUCLEOTIDE SEQUENCE [LARGE SCALE GENOMIC DNA]</scope>
    <source>
        <strain evidence="1">ST1C</strain>
    </source>
</reference>
<evidence type="ECO:0000313" key="1">
    <source>
        <dbReference type="EMBL" id="KAA6391168.1"/>
    </source>
</evidence>
<sequence length="345" mass="40308">MHHFEICTGNNASQDVSQRNELKNLPSLVELLTTEDSSVRLDSLKKILIEINSVQIDLCHAEQFSKLLDGLEPLLADIQSKEAGLAVDIIELLWIKRVFSTVENERIKFFAIFKEKQLGKIMKEAYLNESTPQQVRESLSFSIFEWDIIENVSDPCFKPILDNIQIKLKEEEEHLLYHPNDVNQDSKWSKYGLTTLEVLFSAFSVYISNSDKLDEEVLKRDGINISLRYLKHPSIWICYSASRIFRLALHRTLDFIYEEKEIRMQKRLEAEESDLEAECEQCGQMIPFGRFLLHMKSHNAMENMHYEISEEYKQDDKVNDNSSKPIQKCLFENLEVDLLYIITQC</sequence>